<dbReference type="InterPro" id="IPR016997">
    <property type="entry name" value="UCP032442"/>
</dbReference>
<evidence type="ECO:0000313" key="3">
    <source>
        <dbReference type="Proteomes" id="UP000282311"/>
    </source>
</evidence>
<dbReference type="AlphaFoldDB" id="A0A3B0CT07"/>
<dbReference type="PANTHER" id="PTHR37806">
    <property type="entry name" value="LMO0724 PROTEIN"/>
    <property type="match status" value="1"/>
</dbReference>
<proteinExistence type="predicted"/>
<evidence type="ECO:0000313" key="2">
    <source>
        <dbReference type="EMBL" id="RKN86339.1"/>
    </source>
</evidence>
<dbReference type="EMBL" id="RBAH01000002">
    <property type="protein sequence ID" value="RKN86339.1"/>
    <property type="molecule type" value="Genomic_DNA"/>
</dbReference>
<dbReference type="PIRSF" id="PIRSF032442">
    <property type="entry name" value="UCP032442"/>
    <property type="match status" value="1"/>
</dbReference>
<gene>
    <name evidence="2" type="ORF">D7M11_04825</name>
</gene>
<dbReference type="Gene3D" id="3.90.70.10">
    <property type="entry name" value="Cysteine proteinases"/>
    <property type="match status" value="1"/>
</dbReference>
<accession>A0A3B0CT07</accession>
<reference evidence="2 3" key="1">
    <citation type="journal article" date="2007" name="Int. J. Syst. Evol. Microbiol.">
        <title>Paenibacillus ginsengarvi sp. nov., isolated from soil from ginseng cultivation.</title>
        <authorList>
            <person name="Yoon M.H."/>
            <person name="Ten L.N."/>
            <person name="Im W.T."/>
        </authorList>
    </citation>
    <scope>NUCLEOTIDE SEQUENCE [LARGE SCALE GENOMIC DNA]</scope>
    <source>
        <strain evidence="2 3">KCTC 13059</strain>
    </source>
</reference>
<organism evidence="2 3">
    <name type="scientific">Paenibacillus ginsengarvi</name>
    <dbReference type="NCBI Taxonomy" id="400777"/>
    <lineage>
        <taxon>Bacteria</taxon>
        <taxon>Bacillati</taxon>
        <taxon>Bacillota</taxon>
        <taxon>Bacilli</taxon>
        <taxon>Bacillales</taxon>
        <taxon>Paenibacillaceae</taxon>
        <taxon>Paenibacillus</taxon>
    </lineage>
</organism>
<dbReference type="Pfam" id="PF13529">
    <property type="entry name" value="Peptidase_C39_2"/>
    <property type="match status" value="1"/>
</dbReference>
<protein>
    <submittedName>
        <fullName evidence="2">Peptidase C39</fullName>
    </submittedName>
</protein>
<dbReference type="InterPro" id="IPR039564">
    <property type="entry name" value="Peptidase_C39-like"/>
</dbReference>
<evidence type="ECO:0000259" key="1">
    <source>
        <dbReference type="Pfam" id="PF13529"/>
    </source>
</evidence>
<comment type="caution">
    <text evidence="2">The sequence shown here is derived from an EMBL/GenBank/DDBJ whole genome shotgun (WGS) entry which is preliminary data.</text>
</comment>
<sequence length="266" mass="29801">MIHMNHSKMVFQILTCSLILFHTGACSRTMPERQTEAQMNRPLVMEALAAPDTDTVLPDPHKYPVQALVDAPLILQFPEFLNGCEVTSLAMLFSFLDLPYSKEELAVLLPKDPAEPIFDEEGAILSWGDPDLGFVGDMVGERIGYSVNNGPLAQLLDRVYEPGSLNLTGERFEEVERAVADGRPVIIWTTEDFQPTEQWVSWVTSSGKEVKATFQEHAVLLVGYDEEYVYINNPLNGQKAEQVAKAPFVEAWKQLGQQALTVKRFE</sequence>
<dbReference type="Proteomes" id="UP000282311">
    <property type="component" value="Unassembled WGS sequence"/>
</dbReference>
<feature type="domain" description="Peptidase C39-like" evidence="1">
    <location>
        <begin position="70"/>
        <end position="234"/>
    </location>
</feature>
<name>A0A3B0CT07_9BACL</name>
<keyword evidence="3" id="KW-1185">Reference proteome</keyword>
<dbReference type="PANTHER" id="PTHR37806:SF1">
    <property type="entry name" value="PEPTIDASE C39-LIKE DOMAIN-CONTAINING PROTEIN"/>
    <property type="match status" value="1"/>
</dbReference>